<dbReference type="AlphaFoldDB" id="A0AAD7NGX5"/>
<keyword evidence="1" id="KW-0677">Repeat</keyword>
<accession>A0AAD7NGX5</accession>
<dbReference type="PROSITE" id="PS50297">
    <property type="entry name" value="ANK_REP_REGION"/>
    <property type="match status" value="2"/>
</dbReference>
<dbReference type="GO" id="GO:0030165">
    <property type="term" value="F:PDZ domain binding"/>
    <property type="evidence" value="ECO:0007669"/>
    <property type="project" value="TreeGrafter"/>
</dbReference>
<keyword evidence="5" id="KW-1185">Reference proteome</keyword>
<dbReference type="Pfam" id="PF24883">
    <property type="entry name" value="NPHP3_N"/>
    <property type="match status" value="1"/>
</dbReference>
<name>A0AAD7NGX5_9AGAR</name>
<feature type="repeat" description="ANK" evidence="2">
    <location>
        <begin position="477"/>
        <end position="509"/>
    </location>
</feature>
<evidence type="ECO:0000256" key="2">
    <source>
        <dbReference type="PROSITE-ProRule" id="PRU00023"/>
    </source>
</evidence>
<evidence type="ECO:0000313" key="4">
    <source>
        <dbReference type="EMBL" id="KAJ7759408.1"/>
    </source>
</evidence>
<feature type="repeat" description="ANK" evidence="2">
    <location>
        <begin position="444"/>
        <end position="476"/>
    </location>
</feature>
<proteinExistence type="predicted"/>
<dbReference type="SMART" id="SM00248">
    <property type="entry name" value="ANK"/>
    <property type="match status" value="8"/>
</dbReference>
<dbReference type="EMBL" id="JARJLG010000052">
    <property type="protein sequence ID" value="KAJ7759408.1"/>
    <property type="molecule type" value="Genomic_DNA"/>
</dbReference>
<feature type="repeat" description="ANK" evidence="2">
    <location>
        <begin position="510"/>
        <end position="544"/>
    </location>
</feature>
<evidence type="ECO:0000256" key="1">
    <source>
        <dbReference type="ARBA" id="ARBA00022737"/>
    </source>
</evidence>
<sequence length="658" mass="71266">MTSGTKKPKAWKLHSGVLFSSYLPNLHFLIKVLDECYILLNHGQTLPSYEDLHDILRQLLRELGQTYIILDALDKCDDNEFVPLVDLVSALREWAETPLHILFTSQPHQIFTQGFEGITCIALEFHIMEGDIRHIIAGEIQTNPKLKIYRHRADDITDHVVRKSNGMFRLATSLPVELTHCKWEDKKLENLLDSLFGIYDCFFDTISADDLVYVNAILRWIMFKLAHCIDGSMPLEVLADAISFDFPVVEEYVYMPKQREANANIILSWLEGLVINPTIGGKPRVILAHASVQDTHFTTKFKCDLRKGHSHTFLAGTCISYFLYFSHHRLDDDPSSRHSIWLEGYIEGVEGLLALNVDINLVVPFAWTALTGALIFGHTHIVHLLLQSGANIVWLLLENGANVNLQDGKHVSALAAALDVCETKTAIAHLLLENGANGNIPGGEYGSALGTTSYRGETKIVRLLLENGADVNLPGGEYGSALGTASWAGRTEIVCLLLENGANVNLPGGQYCSSLGAASYRGKTRAEIVHLLLKNGADVNLQGGVLGSALGLASWAGGTEILCLLLENGADVNLTGGKYGSALGAASCAGNFESVCLLLRNGANINIAGGEYGNALTVASVRGHTNIVKLLLKNGANVNAAGGDHGSALQAASNAGDC</sequence>
<dbReference type="SUPFAM" id="SSF48403">
    <property type="entry name" value="Ankyrin repeat"/>
    <property type="match status" value="1"/>
</dbReference>
<comment type="caution">
    <text evidence="4">The sequence shown here is derived from an EMBL/GenBank/DDBJ whole genome shotgun (WGS) entry which is preliminary data.</text>
</comment>
<dbReference type="Pfam" id="PF12796">
    <property type="entry name" value="Ank_2"/>
    <property type="match status" value="2"/>
</dbReference>
<dbReference type="InterPro" id="IPR052771">
    <property type="entry name" value="Neurotrophin_sig_adaptor"/>
</dbReference>
<evidence type="ECO:0000313" key="5">
    <source>
        <dbReference type="Proteomes" id="UP001215280"/>
    </source>
</evidence>
<organism evidence="4 5">
    <name type="scientific">Mycena maculata</name>
    <dbReference type="NCBI Taxonomy" id="230809"/>
    <lineage>
        <taxon>Eukaryota</taxon>
        <taxon>Fungi</taxon>
        <taxon>Dikarya</taxon>
        <taxon>Basidiomycota</taxon>
        <taxon>Agaricomycotina</taxon>
        <taxon>Agaricomycetes</taxon>
        <taxon>Agaricomycetidae</taxon>
        <taxon>Agaricales</taxon>
        <taxon>Marasmiineae</taxon>
        <taxon>Mycenaceae</taxon>
        <taxon>Mycena</taxon>
    </lineage>
</organism>
<feature type="repeat" description="ANK" evidence="2">
    <location>
        <begin position="611"/>
        <end position="643"/>
    </location>
</feature>
<evidence type="ECO:0000259" key="3">
    <source>
        <dbReference type="Pfam" id="PF24883"/>
    </source>
</evidence>
<dbReference type="InterPro" id="IPR036770">
    <property type="entry name" value="Ankyrin_rpt-contain_sf"/>
</dbReference>
<dbReference type="PANTHER" id="PTHR24116">
    <property type="entry name" value="KINASE D-INTERACTING SUBSTRATE OF 220 KDA"/>
    <property type="match status" value="1"/>
</dbReference>
<dbReference type="PROSITE" id="PS50088">
    <property type="entry name" value="ANK_REPEAT"/>
    <property type="match status" value="4"/>
</dbReference>
<dbReference type="InterPro" id="IPR056884">
    <property type="entry name" value="NPHP3-like_N"/>
</dbReference>
<keyword evidence="2" id="KW-0040">ANK repeat</keyword>
<dbReference type="PANTHER" id="PTHR24116:SF0">
    <property type="entry name" value="KINASE D-INTERACTING SUBSTRATE OF 220 KDA"/>
    <property type="match status" value="1"/>
</dbReference>
<feature type="domain" description="Nephrocystin 3-like N-terminal" evidence="3">
    <location>
        <begin position="45"/>
        <end position="105"/>
    </location>
</feature>
<dbReference type="Gene3D" id="1.25.40.20">
    <property type="entry name" value="Ankyrin repeat-containing domain"/>
    <property type="match status" value="1"/>
</dbReference>
<protein>
    <submittedName>
        <fullName evidence="4">Ankyrin repeat-containing domain protein</fullName>
    </submittedName>
</protein>
<reference evidence="4" key="1">
    <citation type="submission" date="2023-03" db="EMBL/GenBank/DDBJ databases">
        <title>Massive genome expansion in bonnet fungi (Mycena s.s.) driven by repeated elements and novel gene families across ecological guilds.</title>
        <authorList>
            <consortium name="Lawrence Berkeley National Laboratory"/>
            <person name="Harder C.B."/>
            <person name="Miyauchi S."/>
            <person name="Viragh M."/>
            <person name="Kuo A."/>
            <person name="Thoen E."/>
            <person name="Andreopoulos B."/>
            <person name="Lu D."/>
            <person name="Skrede I."/>
            <person name="Drula E."/>
            <person name="Henrissat B."/>
            <person name="Morin E."/>
            <person name="Kohler A."/>
            <person name="Barry K."/>
            <person name="LaButti K."/>
            <person name="Morin E."/>
            <person name="Salamov A."/>
            <person name="Lipzen A."/>
            <person name="Mereny Z."/>
            <person name="Hegedus B."/>
            <person name="Baldrian P."/>
            <person name="Stursova M."/>
            <person name="Weitz H."/>
            <person name="Taylor A."/>
            <person name="Grigoriev I.V."/>
            <person name="Nagy L.G."/>
            <person name="Martin F."/>
            <person name="Kauserud H."/>
        </authorList>
    </citation>
    <scope>NUCLEOTIDE SEQUENCE</scope>
    <source>
        <strain evidence="4">CBHHK188m</strain>
    </source>
</reference>
<dbReference type="Proteomes" id="UP001215280">
    <property type="component" value="Unassembled WGS sequence"/>
</dbReference>
<dbReference type="InterPro" id="IPR002110">
    <property type="entry name" value="Ankyrin_rpt"/>
</dbReference>
<dbReference type="GO" id="GO:0019887">
    <property type="term" value="F:protein kinase regulator activity"/>
    <property type="evidence" value="ECO:0007669"/>
    <property type="project" value="TreeGrafter"/>
</dbReference>
<gene>
    <name evidence="4" type="ORF">DFH07DRAFT_1023755</name>
</gene>